<organism evidence="1 2">
    <name type="scientific">Trinickia violacea</name>
    <dbReference type="NCBI Taxonomy" id="2571746"/>
    <lineage>
        <taxon>Bacteria</taxon>
        <taxon>Pseudomonadati</taxon>
        <taxon>Pseudomonadota</taxon>
        <taxon>Betaproteobacteria</taxon>
        <taxon>Burkholderiales</taxon>
        <taxon>Burkholderiaceae</taxon>
        <taxon>Trinickia</taxon>
    </lineage>
</organism>
<proteinExistence type="predicted"/>
<dbReference type="Pfam" id="PF06475">
    <property type="entry name" value="Glycolipid_bind"/>
    <property type="match status" value="1"/>
</dbReference>
<accession>A0A4P8J591</accession>
<protein>
    <submittedName>
        <fullName evidence="1">Transcriptional regulator</fullName>
    </submittedName>
</protein>
<keyword evidence="2" id="KW-1185">Reference proteome</keyword>
<dbReference type="Proteomes" id="UP000298656">
    <property type="component" value="Chromosome 2"/>
</dbReference>
<name>A0A4P8J591_9BURK</name>
<dbReference type="OrthoDB" id="9814791at2"/>
<gene>
    <name evidence="1" type="ORF">FAZ95_33790</name>
</gene>
<dbReference type="InterPro" id="IPR009467">
    <property type="entry name" value="Glycolipid-bd_prot_put"/>
</dbReference>
<dbReference type="RefSeq" id="WP_137336738.1">
    <property type="nucleotide sequence ID" value="NZ_CP040078.1"/>
</dbReference>
<dbReference type="EMBL" id="CP040078">
    <property type="protein sequence ID" value="QCP53969.1"/>
    <property type="molecule type" value="Genomic_DNA"/>
</dbReference>
<dbReference type="KEGG" id="tvl:FAZ95_33790"/>
<dbReference type="AlphaFoldDB" id="A0A4P8J591"/>
<evidence type="ECO:0000313" key="1">
    <source>
        <dbReference type="EMBL" id="QCP53969.1"/>
    </source>
</evidence>
<sequence>MREVRWASEEDGGIEHLAFDANAEGNVVESVQTGQRDGRAYGLCYRIECDAQWRVKHAFLRVMGGASLELHGDGAGHWRDGKGLALEPIDGCIDIDIAATPYTNTLPIRRLKLRKDERRVLEMAYISVPDLQVTRMRQAYTCIEPDREYRYESVGSNFAANLKVDEDGLVIDYPALFRRLPMAGSGIDQTINVAGT</sequence>
<reference evidence="1 2" key="1">
    <citation type="submission" date="2019-05" db="EMBL/GenBank/DDBJ databases">
        <title>Burkholderia sp. DHOD12, isolated from subtropical forest soil.</title>
        <authorList>
            <person name="Gao Z.-H."/>
            <person name="Qiu L.-H."/>
        </authorList>
    </citation>
    <scope>NUCLEOTIDE SEQUENCE [LARGE SCALE GENOMIC DNA]</scope>
    <source>
        <strain evidence="1 2">DHOD12</strain>
    </source>
</reference>
<dbReference type="SUPFAM" id="SSF159275">
    <property type="entry name" value="PA1994-like"/>
    <property type="match status" value="1"/>
</dbReference>
<evidence type="ECO:0000313" key="2">
    <source>
        <dbReference type="Proteomes" id="UP000298656"/>
    </source>
</evidence>